<dbReference type="Gene3D" id="3.30.70.100">
    <property type="match status" value="1"/>
</dbReference>
<dbReference type="InterPro" id="IPR014910">
    <property type="entry name" value="YdhR"/>
</dbReference>
<protein>
    <submittedName>
        <fullName evidence="1">YdhR family protein</fullName>
    </submittedName>
</protein>
<gene>
    <name evidence="1" type="ORF">PQJ73_11530</name>
</gene>
<dbReference type="SUPFAM" id="SSF54909">
    <property type="entry name" value="Dimeric alpha+beta barrel"/>
    <property type="match status" value="1"/>
</dbReference>
<dbReference type="InterPro" id="IPR011008">
    <property type="entry name" value="Dimeric_a/b-barrel"/>
</dbReference>
<proteinExistence type="predicted"/>
<dbReference type="RefSeq" id="WP_272777159.1">
    <property type="nucleotide sequence ID" value="NZ_JAQQLI010000015.1"/>
</dbReference>
<organism evidence="1 2">
    <name type="scientific">Rhodoplanes tepidamans</name>
    <name type="common">Rhodoplanes cryptolactis</name>
    <dbReference type="NCBI Taxonomy" id="200616"/>
    <lineage>
        <taxon>Bacteria</taxon>
        <taxon>Pseudomonadati</taxon>
        <taxon>Pseudomonadota</taxon>
        <taxon>Alphaproteobacteria</taxon>
        <taxon>Hyphomicrobiales</taxon>
        <taxon>Nitrobacteraceae</taxon>
        <taxon>Rhodoplanes</taxon>
    </lineage>
</organism>
<evidence type="ECO:0000313" key="2">
    <source>
        <dbReference type="Proteomes" id="UP001165652"/>
    </source>
</evidence>
<name>A0ABT5J9P0_RHOTP</name>
<comment type="caution">
    <text evidence="1">The sequence shown here is derived from an EMBL/GenBank/DDBJ whole genome shotgun (WGS) entry which is preliminary data.</text>
</comment>
<reference evidence="1" key="1">
    <citation type="journal article" date="2023" name="Microbiol Resour">
        <title>Genome Sequences of Rhodoplanes serenus and Two Thermotolerant Strains, Rhodoplanes tepidamans and 'Rhodoplanes cryptolactis,' Further Refine the Genus.</title>
        <authorList>
            <person name="Rayyan A.A."/>
            <person name="Kyndt J.A."/>
        </authorList>
    </citation>
    <scope>NUCLEOTIDE SEQUENCE</scope>
    <source>
        <strain evidence="1">DSM 9987</strain>
    </source>
</reference>
<keyword evidence="2" id="KW-1185">Reference proteome</keyword>
<dbReference type="Proteomes" id="UP001165652">
    <property type="component" value="Unassembled WGS sequence"/>
</dbReference>
<accession>A0ABT5J9P0</accession>
<reference evidence="1" key="2">
    <citation type="submission" date="2023-02" db="EMBL/GenBank/DDBJ databases">
        <authorList>
            <person name="Rayyan A."/>
            <person name="Meyer T."/>
            <person name="Kyndt J.A."/>
        </authorList>
    </citation>
    <scope>NUCLEOTIDE SEQUENCE</scope>
    <source>
        <strain evidence="1">DSM 9987</strain>
    </source>
</reference>
<evidence type="ECO:0000313" key="1">
    <source>
        <dbReference type="EMBL" id="MDC7786312.1"/>
    </source>
</evidence>
<sequence>MIVTIVTFELPQPTTLAEITTTFQSTAPKYRGLPGLLRKNYWLSEDGRRAGGVYVWESRAAAEALYTDTWTAFVTEKYGKPPKIEWLLSPVMVDNRSDTIEVAA</sequence>
<dbReference type="EMBL" id="JAQQLI010000015">
    <property type="protein sequence ID" value="MDC7786312.1"/>
    <property type="molecule type" value="Genomic_DNA"/>
</dbReference>
<dbReference type="Pfam" id="PF08803">
    <property type="entry name" value="ydhR"/>
    <property type="match status" value="1"/>
</dbReference>